<dbReference type="RefSeq" id="WP_244719609.1">
    <property type="nucleotide sequence ID" value="NZ_CP095072.1"/>
</dbReference>
<protein>
    <recommendedName>
        <fullName evidence="3">50S ribosomal protein L33</fullName>
    </recommendedName>
</protein>
<sequence>MEKKLGKAAYIYTRTPEGRQLLLKARYRAMSNKFVTKSERRSVWK</sequence>
<gene>
    <name evidence="1" type="ORF">MUN88_00575</name>
</gene>
<evidence type="ECO:0000313" key="1">
    <source>
        <dbReference type="EMBL" id="UOQ48693.1"/>
    </source>
</evidence>
<proteinExistence type="predicted"/>
<evidence type="ECO:0008006" key="3">
    <source>
        <dbReference type="Google" id="ProtNLM"/>
    </source>
</evidence>
<reference evidence="1 2" key="1">
    <citation type="submission" date="2022-04" db="EMBL/GenBank/DDBJ databases">
        <title>Gracilibacillus sp. isolated from saltern.</title>
        <authorList>
            <person name="Won M."/>
            <person name="Lee C.-M."/>
            <person name="Woen H.-Y."/>
            <person name="Kwon S.-W."/>
        </authorList>
    </citation>
    <scope>NUCLEOTIDE SEQUENCE [LARGE SCALE GENOMIC DNA]</scope>
    <source>
        <strain evidence="1 2">SSWR10-1</strain>
    </source>
</reference>
<accession>A0ABY4EXW9</accession>
<evidence type="ECO:0000313" key="2">
    <source>
        <dbReference type="Proteomes" id="UP000831782"/>
    </source>
</evidence>
<dbReference type="Proteomes" id="UP000831782">
    <property type="component" value="Chromosome"/>
</dbReference>
<dbReference type="EMBL" id="CP095072">
    <property type="protein sequence ID" value="UOQ48693.1"/>
    <property type="molecule type" value="Genomic_DNA"/>
</dbReference>
<keyword evidence="2" id="KW-1185">Reference proteome</keyword>
<name>A0ABY4EXW9_9BACI</name>
<organism evidence="1 2">
    <name type="scientific">Gracilibacillus caseinilyticus</name>
    <dbReference type="NCBI Taxonomy" id="2932256"/>
    <lineage>
        <taxon>Bacteria</taxon>
        <taxon>Bacillati</taxon>
        <taxon>Bacillota</taxon>
        <taxon>Bacilli</taxon>
        <taxon>Bacillales</taxon>
        <taxon>Bacillaceae</taxon>
        <taxon>Gracilibacillus</taxon>
    </lineage>
</organism>